<organism evidence="1 2">
    <name type="scientific">Bergeyella zoohelcum ATCC 43767</name>
    <dbReference type="NCBI Taxonomy" id="883096"/>
    <lineage>
        <taxon>Bacteria</taxon>
        <taxon>Pseudomonadati</taxon>
        <taxon>Bacteroidota</taxon>
        <taxon>Flavobacteriia</taxon>
        <taxon>Flavobacteriales</taxon>
        <taxon>Weeksellaceae</taxon>
        <taxon>Bergeyella</taxon>
    </lineage>
</organism>
<sequence>MYKVQCIMTNYMMLYDVQYTIVVDASLIAL</sequence>
<dbReference type="HOGENOM" id="CLU_3402288_0_0_10"/>
<dbReference type="EMBL" id="AGYA01000026">
    <property type="protein sequence ID" value="EKB56006.1"/>
    <property type="molecule type" value="Genomic_DNA"/>
</dbReference>
<gene>
    <name evidence="1" type="ORF">HMPREF9699_01651</name>
</gene>
<reference evidence="1 2" key="1">
    <citation type="submission" date="2012-07" db="EMBL/GenBank/DDBJ databases">
        <title>The Genome Sequence of Bergeyella zoohelcum ATCC 43767.</title>
        <authorList>
            <consortium name="The Broad Institute Genome Sequencing Platform"/>
            <person name="Earl A."/>
            <person name="Ward D."/>
            <person name="Feldgarden M."/>
            <person name="Gevers D."/>
            <person name="Huys G."/>
            <person name="Walker B."/>
            <person name="Young S.K."/>
            <person name="Zeng Q."/>
            <person name="Gargeya S."/>
            <person name="Fitzgerald M."/>
            <person name="Haas B."/>
            <person name="Abouelleil A."/>
            <person name="Alvarado L."/>
            <person name="Arachchi H.M."/>
            <person name="Berlin A.M."/>
            <person name="Chapman S.B."/>
            <person name="Goldberg J."/>
            <person name="Griggs A."/>
            <person name="Gujja S."/>
            <person name="Hansen M."/>
            <person name="Howarth C."/>
            <person name="Imamovic A."/>
            <person name="Larimer J."/>
            <person name="McCowen C."/>
            <person name="Montmayeur A."/>
            <person name="Murphy C."/>
            <person name="Neiman D."/>
            <person name="Pearson M."/>
            <person name="Priest M."/>
            <person name="Roberts A."/>
            <person name="Saif S."/>
            <person name="Shea T."/>
            <person name="Sisk P."/>
            <person name="Sykes S."/>
            <person name="Wortman J."/>
            <person name="Nusbaum C."/>
            <person name="Birren B."/>
        </authorList>
    </citation>
    <scope>NUCLEOTIDE SEQUENCE [LARGE SCALE GENOMIC DNA]</scope>
    <source>
        <strain evidence="1 2">ATCC 43767</strain>
    </source>
</reference>
<keyword evidence="2" id="KW-1185">Reference proteome</keyword>
<dbReference type="Proteomes" id="UP000006085">
    <property type="component" value="Unassembled WGS sequence"/>
</dbReference>
<proteinExistence type="predicted"/>
<protein>
    <submittedName>
        <fullName evidence="1">Uncharacterized protein</fullName>
    </submittedName>
</protein>
<dbReference type="AlphaFoldDB" id="K1LMQ8"/>
<accession>K1LMQ8</accession>
<evidence type="ECO:0000313" key="2">
    <source>
        <dbReference type="Proteomes" id="UP000006085"/>
    </source>
</evidence>
<name>K1LMQ8_9FLAO</name>
<dbReference type="STRING" id="883096.HMPREF9699_01651"/>
<evidence type="ECO:0000313" key="1">
    <source>
        <dbReference type="EMBL" id="EKB56006.1"/>
    </source>
</evidence>
<comment type="caution">
    <text evidence="1">The sequence shown here is derived from an EMBL/GenBank/DDBJ whole genome shotgun (WGS) entry which is preliminary data.</text>
</comment>